<reference evidence="1 2" key="1">
    <citation type="submission" date="2016-01" db="EMBL/GenBank/DDBJ databases">
        <authorList>
            <person name="Oliw E.H."/>
        </authorList>
    </citation>
    <scope>NUCLEOTIDE SEQUENCE [LARGE SCALE GENOMIC DNA]</scope>
    <source>
        <strain evidence="1 2">Zutra 3-1</strain>
    </source>
</reference>
<dbReference type="AlphaFoldDB" id="A0A1S7PEG9"/>
<evidence type="ECO:0000313" key="1">
    <source>
        <dbReference type="EMBL" id="CUX20043.1"/>
    </source>
</evidence>
<protein>
    <recommendedName>
        <fullName evidence="3">DUF3168 domain-containing protein</fullName>
    </recommendedName>
</protein>
<name>A0A1S7PEG9_9HYPH</name>
<dbReference type="EMBL" id="FBWG01000007">
    <property type="protein sequence ID" value="CUX20043.1"/>
    <property type="molecule type" value="Genomic_DNA"/>
</dbReference>
<proteinExistence type="predicted"/>
<organism evidence="1 2">
    <name type="scientific">Agrobacterium deltaense Zutra 3/1</name>
    <dbReference type="NCBI Taxonomy" id="1183427"/>
    <lineage>
        <taxon>Bacteria</taxon>
        <taxon>Pseudomonadati</taxon>
        <taxon>Pseudomonadota</taxon>
        <taxon>Alphaproteobacteria</taxon>
        <taxon>Hyphomicrobiales</taxon>
        <taxon>Rhizobiaceae</taxon>
        <taxon>Rhizobium/Agrobacterium group</taxon>
        <taxon>Agrobacterium</taxon>
    </lineage>
</organism>
<evidence type="ECO:0000313" key="2">
    <source>
        <dbReference type="Proteomes" id="UP000191987"/>
    </source>
</evidence>
<evidence type="ECO:0008006" key="3">
    <source>
        <dbReference type="Google" id="ProtNLM"/>
    </source>
</evidence>
<dbReference type="InterPro" id="IPR053745">
    <property type="entry name" value="Viral_Tail_Comp_sf"/>
</dbReference>
<accession>A0A1S7PEG9</accession>
<dbReference type="InterPro" id="IPR021508">
    <property type="entry name" value="Gp17-like"/>
</dbReference>
<dbReference type="Gene3D" id="3.30.2000.30">
    <property type="match status" value="1"/>
</dbReference>
<dbReference type="Proteomes" id="UP000191987">
    <property type="component" value="Unassembled WGS sequence"/>
</dbReference>
<dbReference type="Pfam" id="PF11367">
    <property type="entry name" value="Tail_completion_gp17"/>
    <property type="match status" value="1"/>
</dbReference>
<gene>
    <name evidence="1" type="ORF">AGR7C_Cc150051</name>
</gene>
<sequence length="139" mass="15446">MGWSMSAELALQKAVRSRLVNWTDLSSLVPAANILDRNERPNPRPSIVIGEGQSVDEGDSIARTLTRVYMDLHVWVEEPSTETSKRIAGAIKRSVAERFSPVDGYHFADCRVRGSRFLRDPDGKTSHAIVTIDALVQEV</sequence>